<comment type="caution">
    <text evidence="3">The sequence shown here is derived from an EMBL/GenBank/DDBJ whole genome shotgun (WGS) entry which is preliminary data.</text>
</comment>
<feature type="domain" description="Putative Flp pilus-assembly TadG-like N-terminal" evidence="2">
    <location>
        <begin position="10"/>
        <end position="56"/>
    </location>
</feature>
<evidence type="ECO:0000313" key="3">
    <source>
        <dbReference type="EMBL" id="MFC6884164.1"/>
    </source>
</evidence>
<evidence type="ECO:0000313" key="4">
    <source>
        <dbReference type="Proteomes" id="UP001596380"/>
    </source>
</evidence>
<organism evidence="3 4">
    <name type="scientific">Actinomadura yumaensis</name>
    <dbReference type="NCBI Taxonomy" id="111807"/>
    <lineage>
        <taxon>Bacteria</taxon>
        <taxon>Bacillati</taxon>
        <taxon>Actinomycetota</taxon>
        <taxon>Actinomycetes</taxon>
        <taxon>Streptosporangiales</taxon>
        <taxon>Thermomonosporaceae</taxon>
        <taxon>Actinomadura</taxon>
    </lineage>
</organism>
<dbReference type="InterPro" id="IPR028087">
    <property type="entry name" value="Tad_N"/>
</dbReference>
<dbReference type="EMBL" id="JBHSXS010000025">
    <property type="protein sequence ID" value="MFC6884164.1"/>
    <property type="molecule type" value="Genomic_DNA"/>
</dbReference>
<proteinExistence type="predicted"/>
<evidence type="ECO:0000259" key="2">
    <source>
        <dbReference type="Pfam" id="PF13400"/>
    </source>
</evidence>
<keyword evidence="1" id="KW-0812">Transmembrane</keyword>
<dbReference type="NCBIfam" id="TIGR03816">
    <property type="entry name" value="tadE_like_DECH"/>
    <property type="match status" value="1"/>
</dbReference>
<gene>
    <name evidence="3" type="ORF">ACFQKB_30695</name>
</gene>
<dbReference type="Proteomes" id="UP001596380">
    <property type="component" value="Unassembled WGS sequence"/>
</dbReference>
<dbReference type="RefSeq" id="WP_378063772.1">
    <property type="nucleotide sequence ID" value="NZ_JBHSXS010000025.1"/>
</dbReference>
<keyword evidence="1" id="KW-1133">Transmembrane helix</keyword>
<accession>A0ABW2CQW1</accession>
<dbReference type="Pfam" id="PF13400">
    <property type="entry name" value="Tad"/>
    <property type="match status" value="1"/>
</dbReference>
<name>A0ABW2CQW1_9ACTN</name>
<sequence length="124" mass="12142">MRLRLGDDRGSGTVWTAAFMAVVWLAATTAMAVGAVRAARHKADSAADLAALAAAGHVGEGAGGACRRAAAIATGSGGRLSVCSVRGRIVDVTVTMVLDAPFGAGVLRVVSQARAGPVGADGVG</sequence>
<keyword evidence="1" id="KW-0472">Membrane</keyword>
<reference evidence="4" key="1">
    <citation type="journal article" date="2019" name="Int. J. Syst. Evol. Microbiol.">
        <title>The Global Catalogue of Microorganisms (GCM) 10K type strain sequencing project: providing services to taxonomists for standard genome sequencing and annotation.</title>
        <authorList>
            <consortium name="The Broad Institute Genomics Platform"/>
            <consortium name="The Broad Institute Genome Sequencing Center for Infectious Disease"/>
            <person name="Wu L."/>
            <person name="Ma J."/>
        </authorList>
    </citation>
    <scope>NUCLEOTIDE SEQUENCE [LARGE SCALE GENOMIC DNA]</scope>
    <source>
        <strain evidence="4">JCM 3369</strain>
    </source>
</reference>
<evidence type="ECO:0000256" key="1">
    <source>
        <dbReference type="SAM" id="Phobius"/>
    </source>
</evidence>
<feature type="transmembrane region" description="Helical" evidence="1">
    <location>
        <begin position="12"/>
        <end position="36"/>
    </location>
</feature>
<dbReference type="InterPro" id="IPR021202">
    <property type="entry name" value="Rv3654c-like"/>
</dbReference>
<protein>
    <submittedName>
        <fullName evidence="3">Rv3654c family TadE-like protein</fullName>
    </submittedName>
</protein>
<keyword evidence="4" id="KW-1185">Reference proteome</keyword>